<keyword evidence="1" id="KW-0732">Signal</keyword>
<accession>A0A1M4W8U1</accession>
<evidence type="ECO:0000256" key="1">
    <source>
        <dbReference type="SAM" id="SignalP"/>
    </source>
</evidence>
<dbReference type="OrthoDB" id="9788332at2"/>
<dbReference type="InterPro" id="IPR018673">
    <property type="entry name" value="DUF2141"/>
</dbReference>
<keyword evidence="3" id="KW-1185">Reference proteome</keyword>
<evidence type="ECO:0000313" key="2">
    <source>
        <dbReference type="EMBL" id="SHE77619.1"/>
    </source>
</evidence>
<name>A0A1M4W8U1_9FLAO</name>
<feature type="signal peptide" evidence="1">
    <location>
        <begin position="1"/>
        <end position="18"/>
    </location>
</feature>
<dbReference type="EMBL" id="FQTW01000005">
    <property type="protein sequence ID" value="SHE77619.1"/>
    <property type="molecule type" value="Genomic_DNA"/>
</dbReference>
<dbReference type="AlphaFoldDB" id="A0A1M4W8U1"/>
<sequence length="135" mass="15282">MRHLVILSIVLLSQLLSAQDNNLSIKVEGISQLKGKIYVGVFTKDNFLRGKPVYGEIVEVEAETEIVNLVDLPSGEYAISVYQDLNNNEVFDMDEYGRPIEPWAMSGTNPKNQQPVWDLAMFKFGEKSKTIKVKF</sequence>
<feature type="chain" id="PRO_5012680055" evidence="1">
    <location>
        <begin position="19"/>
        <end position="135"/>
    </location>
</feature>
<organism evidence="2 3">
    <name type="scientific">Psychroflexus salarius</name>
    <dbReference type="NCBI Taxonomy" id="1155689"/>
    <lineage>
        <taxon>Bacteria</taxon>
        <taxon>Pseudomonadati</taxon>
        <taxon>Bacteroidota</taxon>
        <taxon>Flavobacteriia</taxon>
        <taxon>Flavobacteriales</taxon>
        <taxon>Flavobacteriaceae</taxon>
        <taxon>Psychroflexus</taxon>
    </lineage>
</organism>
<dbReference type="STRING" id="1155689.SAMN05444278_105145"/>
<gene>
    <name evidence="2" type="ORF">SAMN05444278_105145</name>
</gene>
<protein>
    <submittedName>
        <fullName evidence="2">Uncharacterized conserved protein, DUF2141 family</fullName>
    </submittedName>
</protein>
<evidence type="ECO:0000313" key="3">
    <source>
        <dbReference type="Proteomes" id="UP000184462"/>
    </source>
</evidence>
<dbReference type="Pfam" id="PF09912">
    <property type="entry name" value="DUF2141"/>
    <property type="match status" value="1"/>
</dbReference>
<proteinExistence type="predicted"/>
<dbReference type="Proteomes" id="UP000184462">
    <property type="component" value="Unassembled WGS sequence"/>
</dbReference>
<reference evidence="2 3" key="1">
    <citation type="submission" date="2016-11" db="EMBL/GenBank/DDBJ databases">
        <authorList>
            <person name="Jaros S."/>
            <person name="Januszkiewicz K."/>
            <person name="Wedrychowicz H."/>
        </authorList>
    </citation>
    <scope>NUCLEOTIDE SEQUENCE [LARGE SCALE GENOMIC DNA]</scope>
    <source>
        <strain evidence="2 3">DSM 25661</strain>
    </source>
</reference>
<dbReference type="RefSeq" id="WP_073193072.1">
    <property type="nucleotide sequence ID" value="NZ_FQTW01000005.1"/>
</dbReference>